<feature type="transmembrane region" description="Helical" evidence="1">
    <location>
        <begin position="12"/>
        <end position="30"/>
    </location>
</feature>
<organism evidence="2 3">
    <name type="scientific">Halogeometricum salsisoli</name>
    <dbReference type="NCBI Taxonomy" id="2950536"/>
    <lineage>
        <taxon>Archaea</taxon>
        <taxon>Methanobacteriati</taxon>
        <taxon>Methanobacteriota</taxon>
        <taxon>Stenosarchaea group</taxon>
        <taxon>Halobacteria</taxon>
        <taxon>Halobacteriales</taxon>
        <taxon>Haloferacaceae</taxon>
        <taxon>Halogeometricum</taxon>
    </lineage>
</organism>
<sequence>MAILPEGFSVPPLPYLAVLLVAVAVVAAAANRRRPAVTPRRVLAFVPWMVLGSAAHVLYVVDALPPLLRPLGATAAVYLAVGALGVGTFVAADARAGDDAALVLAGLGSLLAAVAVAGALFVGAARGTLAPLVPAAGLVAAAVVAVATWGLLVRAHPAARVTGSVGFLAVFGHALDAVSTAVGVDLLGFGERTPLSRIIIEFAATLPTEPYLGTVWLFVVVKLVIASGVAALFADYVREDPAEGYALLGFVAAVGLGPGAHNLLLFTVLGGA</sequence>
<feature type="transmembrane region" description="Helical" evidence="1">
    <location>
        <begin position="102"/>
        <end position="125"/>
    </location>
</feature>
<feature type="transmembrane region" description="Helical" evidence="1">
    <location>
        <begin position="42"/>
        <end position="61"/>
    </location>
</feature>
<feature type="transmembrane region" description="Helical" evidence="1">
    <location>
        <begin position="165"/>
        <end position="190"/>
    </location>
</feature>
<keyword evidence="1" id="KW-1133">Transmembrane helix</keyword>
<feature type="transmembrane region" description="Helical" evidence="1">
    <location>
        <begin position="245"/>
        <end position="269"/>
    </location>
</feature>
<name>A0ABU2GFF0_9EURY</name>
<dbReference type="RefSeq" id="WP_310924381.1">
    <property type="nucleotide sequence ID" value="NZ_JAMQOP010000002.1"/>
</dbReference>
<protein>
    <submittedName>
        <fullName evidence="2">DUF63 family protein</fullName>
    </submittedName>
</protein>
<gene>
    <name evidence="2" type="ORF">NDI76_12315</name>
</gene>
<keyword evidence="1" id="KW-0472">Membrane</keyword>
<evidence type="ECO:0000313" key="3">
    <source>
        <dbReference type="Proteomes" id="UP001257060"/>
    </source>
</evidence>
<feature type="transmembrane region" description="Helical" evidence="1">
    <location>
        <begin position="131"/>
        <end position="153"/>
    </location>
</feature>
<proteinExistence type="predicted"/>
<feature type="transmembrane region" description="Helical" evidence="1">
    <location>
        <begin position="67"/>
        <end position="90"/>
    </location>
</feature>
<dbReference type="EMBL" id="JAMQOP010000002">
    <property type="protein sequence ID" value="MDS0299527.1"/>
    <property type="molecule type" value="Genomic_DNA"/>
</dbReference>
<comment type="caution">
    <text evidence="2">The sequence shown here is derived from an EMBL/GenBank/DDBJ whole genome shotgun (WGS) entry which is preliminary data.</text>
</comment>
<accession>A0ABU2GFF0</accession>
<evidence type="ECO:0000256" key="1">
    <source>
        <dbReference type="SAM" id="Phobius"/>
    </source>
</evidence>
<evidence type="ECO:0000313" key="2">
    <source>
        <dbReference type="EMBL" id="MDS0299527.1"/>
    </source>
</evidence>
<dbReference type="Proteomes" id="UP001257060">
    <property type="component" value="Unassembled WGS sequence"/>
</dbReference>
<keyword evidence="3" id="KW-1185">Reference proteome</keyword>
<reference evidence="2 3" key="1">
    <citation type="submission" date="2022-06" db="EMBL/GenBank/DDBJ databases">
        <title>Halogeometricum sp. a new haloarchaeum isolate from saline soil.</title>
        <authorList>
            <person name="Strakova D."/>
            <person name="Galisteo C."/>
            <person name="Sanchez-Porro C."/>
            <person name="Ventosa A."/>
        </authorList>
    </citation>
    <scope>NUCLEOTIDE SEQUENCE [LARGE SCALE GENOMIC DNA]</scope>
    <source>
        <strain evidence="2 3">S1BR25-6</strain>
    </source>
</reference>
<dbReference type="PANTHER" id="PTHR40700">
    <property type="entry name" value="HYPOTHETICAL MEMBRANE PROTEIN, CONSERVED, DUF63 FAMILY"/>
    <property type="match status" value="1"/>
</dbReference>
<keyword evidence="1" id="KW-0812">Transmembrane</keyword>
<feature type="transmembrane region" description="Helical" evidence="1">
    <location>
        <begin position="210"/>
        <end position="233"/>
    </location>
</feature>
<dbReference type="InterPro" id="IPR002749">
    <property type="entry name" value="DUF63"/>
</dbReference>
<dbReference type="PANTHER" id="PTHR40700:SF1">
    <property type="entry name" value="DUF63 DOMAIN-CONTAINING PROTEIN"/>
    <property type="match status" value="1"/>
</dbReference>
<dbReference type="Pfam" id="PF01889">
    <property type="entry name" value="DUF63"/>
    <property type="match status" value="1"/>
</dbReference>